<evidence type="ECO:0000313" key="2">
    <source>
        <dbReference type="Proteomes" id="UP001283361"/>
    </source>
</evidence>
<accession>A0AAE1DVH3</accession>
<protein>
    <submittedName>
        <fullName evidence="1">Uncharacterized protein</fullName>
    </submittedName>
</protein>
<proteinExistence type="predicted"/>
<dbReference type="AlphaFoldDB" id="A0AAE1DVH3"/>
<sequence length="76" mass="8314">MRTNGDKTFHSVDLRCLEKKTGSHVGLYQKLLTVNDVQKLHAVPCSLRSYIIQLDSCSIDTVAVSLVATVGLGRVI</sequence>
<dbReference type="Proteomes" id="UP001283361">
    <property type="component" value="Unassembled WGS sequence"/>
</dbReference>
<gene>
    <name evidence="1" type="ORF">RRG08_066662</name>
</gene>
<organism evidence="1 2">
    <name type="scientific">Elysia crispata</name>
    <name type="common">lettuce slug</name>
    <dbReference type="NCBI Taxonomy" id="231223"/>
    <lineage>
        <taxon>Eukaryota</taxon>
        <taxon>Metazoa</taxon>
        <taxon>Spiralia</taxon>
        <taxon>Lophotrochozoa</taxon>
        <taxon>Mollusca</taxon>
        <taxon>Gastropoda</taxon>
        <taxon>Heterobranchia</taxon>
        <taxon>Euthyneura</taxon>
        <taxon>Panpulmonata</taxon>
        <taxon>Sacoglossa</taxon>
        <taxon>Placobranchoidea</taxon>
        <taxon>Plakobranchidae</taxon>
        <taxon>Elysia</taxon>
    </lineage>
</organism>
<name>A0AAE1DVH3_9GAST</name>
<keyword evidence="2" id="KW-1185">Reference proteome</keyword>
<dbReference type="EMBL" id="JAWDGP010002241">
    <property type="protein sequence ID" value="KAK3784484.1"/>
    <property type="molecule type" value="Genomic_DNA"/>
</dbReference>
<evidence type="ECO:0000313" key="1">
    <source>
        <dbReference type="EMBL" id="KAK3784484.1"/>
    </source>
</evidence>
<reference evidence="1" key="1">
    <citation type="journal article" date="2023" name="G3 (Bethesda)">
        <title>A reference genome for the long-term kleptoplast-retaining sea slug Elysia crispata morphotype clarki.</title>
        <authorList>
            <person name="Eastman K.E."/>
            <person name="Pendleton A.L."/>
            <person name="Shaikh M.A."/>
            <person name="Suttiyut T."/>
            <person name="Ogas R."/>
            <person name="Tomko P."/>
            <person name="Gavelis G."/>
            <person name="Widhalm J.R."/>
            <person name="Wisecaver J.H."/>
        </authorList>
    </citation>
    <scope>NUCLEOTIDE SEQUENCE</scope>
    <source>
        <strain evidence="1">ECLA1</strain>
    </source>
</reference>
<comment type="caution">
    <text evidence="1">The sequence shown here is derived from an EMBL/GenBank/DDBJ whole genome shotgun (WGS) entry which is preliminary data.</text>
</comment>